<reference evidence="2 3" key="1">
    <citation type="journal article" date="2016" name="Nat. Commun.">
        <title>Ectomycorrhizal ecology is imprinted in the genome of the dominant symbiotic fungus Cenococcum geophilum.</title>
        <authorList>
            <consortium name="DOE Joint Genome Institute"/>
            <person name="Peter M."/>
            <person name="Kohler A."/>
            <person name="Ohm R.A."/>
            <person name="Kuo A."/>
            <person name="Krutzmann J."/>
            <person name="Morin E."/>
            <person name="Arend M."/>
            <person name="Barry K.W."/>
            <person name="Binder M."/>
            <person name="Choi C."/>
            <person name="Clum A."/>
            <person name="Copeland A."/>
            <person name="Grisel N."/>
            <person name="Haridas S."/>
            <person name="Kipfer T."/>
            <person name="LaButti K."/>
            <person name="Lindquist E."/>
            <person name="Lipzen A."/>
            <person name="Maire R."/>
            <person name="Meier B."/>
            <person name="Mihaltcheva S."/>
            <person name="Molinier V."/>
            <person name="Murat C."/>
            <person name="Poggeler S."/>
            <person name="Quandt C.A."/>
            <person name="Sperisen C."/>
            <person name="Tritt A."/>
            <person name="Tisserant E."/>
            <person name="Crous P.W."/>
            <person name="Henrissat B."/>
            <person name="Nehls U."/>
            <person name="Egli S."/>
            <person name="Spatafora J.W."/>
            <person name="Grigoriev I.V."/>
            <person name="Martin F.M."/>
        </authorList>
    </citation>
    <scope>NUCLEOTIDE SEQUENCE [LARGE SCALE GENOMIC DNA]</scope>
    <source>
        <strain evidence="2 3">CBS 207.34</strain>
    </source>
</reference>
<proteinExistence type="predicted"/>
<dbReference type="Proteomes" id="UP000250140">
    <property type="component" value="Unassembled WGS sequence"/>
</dbReference>
<gene>
    <name evidence="2" type="ORF">AOQ84DRAFT_224450</name>
</gene>
<dbReference type="AlphaFoldDB" id="A0A8E2EVW6"/>
<dbReference type="EMBL" id="KV750192">
    <property type="protein sequence ID" value="OCL05851.1"/>
    <property type="molecule type" value="Genomic_DNA"/>
</dbReference>
<organism evidence="2 3">
    <name type="scientific">Glonium stellatum</name>
    <dbReference type="NCBI Taxonomy" id="574774"/>
    <lineage>
        <taxon>Eukaryota</taxon>
        <taxon>Fungi</taxon>
        <taxon>Dikarya</taxon>
        <taxon>Ascomycota</taxon>
        <taxon>Pezizomycotina</taxon>
        <taxon>Dothideomycetes</taxon>
        <taxon>Pleosporomycetidae</taxon>
        <taxon>Gloniales</taxon>
        <taxon>Gloniaceae</taxon>
        <taxon>Glonium</taxon>
    </lineage>
</organism>
<accession>A0A8E2EVW6</accession>
<keyword evidence="1" id="KW-0472">Membrane</keyword>
<feature type="transmembrane region" description="Helical" evidence="1">
    <location>
        <begin position="12"/>
        <end position="33"/>
    </location>
</feature>
<evidence type="ECO:0000313" key="3">
    <source>
        <dbReference type="Proteomes" id="UP000250140"/>
    </source>
</evidence>
<name>A0A8E2EVW6_9PEZI</name>
<evidence type="ECO:0000256" key="1">
    <source>
        <dbReference type="SAM" id="Phobius"/>
    </source>
</evidence>
<keyword evidence="3" id="KW-1185">Reference proteome</keyword>
<keyword evidence="1" id="KW-1133">Transmembrane helix</keyword>
<evidence type="ECO:0000313" key="2">
    <source>
        <dbReference type="EMBL" id="OCL05851.1"/>
    </source>
</evidence>
<sequence>MAPTAAESISWTAIFGAILAALAVLTVIAARFYNILEARLLRLQTPPNPQPAP</sequence>
<feature type="non-terminal residue" evidence="2">
    <location>
        <position position="53"/>
    </location>
</feature>
<protein>
    <submittedName>
        <fullName evidence="2">Uncharacterized protein</fullName>
    </submittedName>
</protein>
<keyword evidence="1" id="KW-0812">Transmembrane</keyword>